<dbReference type="AlphaFoldDB" id="A0A1X7S4K2"/>
<protein>
    <submittedName>
        <fullName evidence="2">Uncharacterized protein</fullName>
    </submittedName>
</protein>
<feature type="region of interest" description="Disordered" evidence="1">
    <location>
        <begin position="1"/>
        <end position="20"/>
    </location>
</feature>
<evidence type="ECO:0000256" key="1">
    <source>
        <dbReference type="SAM" id="MobiDB-lite"/>
    </source>
</evidence>
<sequence>MEDAVAEIENDAGNVKAMPEAQFEAESAPIKEEPMKDAPVVEEASDQTVEAAAIGTTDAVPEEIEGDKTEDSVVENPS</sequence>
<accession>A0A1X7S4K2</accession>
<feature type="region of interest" description="Disordered" evidence="1">
    <location>
        <begin position="59"/>
        <end position="78"/>
    </location>
</feature>
<dbReference type="Proteomes" id="UP000215127">
    <property type="component" value="Chromosome 10"/>
</dbReference>
<gene>
    <name evidence="2" type="ORF">ZT3D7_G9759</name>
</gene>
<evidence type="ECO:0000313" key="3">
    <source>
        <dbReference type="Proteomes" id="UP000215127"/>
    </source>
</evidence>
<keyword evidence="3" id="KW-1185">Reference proteome</keyword>
<organism evidence="2 3">
    <name type="scientific">Zymoseptoria tritici (strain ST99CH_3D7)</name>
    <dbReference type="NCBI Taxonomy" id="1276538"/>
    <lineage>
        <taxon>Eukaryota</taxon>
        <taxon>Fungi</taxon>
        <taxon>Dikarya</taxon>
        <taxon>Ascomycota</taxon>
        <taxon>Pezizomycotina</taxon>
        <taxon>Dothideomycetes</taxon>
        <taxon>Dothideomycetidae</taxon>
        <taxon>Mycosphaerellales</taxon>
        <taxon>Mycosphaerellaceae</taxon>
        <taxon>Zymoseptoria</taxon>
    </lineage>
</organism>
<feature type="compositionally biased region" description="Acidic residues" evidence="1">
    <location>
        <begin position="1"/>
        <end position="10"/>
    </location>
</feature>
<reference evidence="2 3" key="1">
    <citation type="submission" date="2016-06" db="EMBL/GenBank/DDBJ databases">
        <authorList>
            <person name="Kjaerup R.B."/>
            <person name="Dalgaard T.S."/>
            <person name="Juul-Madsen H.R."/>
        </authorList>
    </citation>
    <scope>NUCLEOTIDE SEQUENCE [LARGE SCALE GENOMIC DNA]</scope>
</reference>
<dbReference type="EMBL" id="LT853701">
    <property type="protein sequence ID" value="SMQ54604.1"/>
    <property type="molecule type" value="Genomic_DNA"/>
</dbReference>
<proteinExistence type="predicted"/>
<name>A0A1X7S4K2_ZYMT9</name>
<evidence type="ECO:0000313" key="2">
    <source>
        <dbReference type="EMBL" id="SMQ54604.1"/>
    </source>
</evidence>